<comment type="caution">
    <text evidence="2">The sequence shown here is derived from an EMBL/GenBank/DDBJ whole genome shotgun (WGS) entry which is preliminary data.</text>
</comment>
<sequence length="384" mass="43618">MRILNTLAIVSLIIMCSCSHVANENIKEIQGYDDNVFPNGENINIGSFDIVDLEMTDESLIDYILRVECVDSVILVQTSDKLLAFHRKGNFICRYGNLGKGPYEYSRLSSFVMDRNNRIVKIVDGASCRILAFSLDGKPLSDKRYDKRTFSATETCSGIQLSENNILFTNVIYKDKQSLYTIFNDQKGVSDVVFTFPVTTKNTEERTGTSTVSSYNDTIKLLMPFENTIYTLHGSRLCPITKISTAHQMVTRDQIESIDDFSIMTFAEFINDELFTGFTGIYETDQYLFLEISFNLNYFLIDKRSATGKLYEYALSDNQGSLPLINIIGTDSDCLIGLGEPMRLLSMKEQISKNSENKNLSKLREYVNKISLDSNPCLFFYQIL</sequence>
<organism evidence="2 3">
    <name type="scientific">Bacteroides graminisolvens</name>
    <dbReference type="NCBI Taxonomy" id="477666"/>
    <lineage>
        <taxon>Bacteria</taxon>
        <taxon>Pseudomonadati</taxon>
        <taxon>Bacteroidota</taxon>
        <taxon>Bacteroidia</taxon>
        <taxon>Bacteroidales</taxon>
        <taxon>Bacteroidaceae</taxon>
        <taxon>Bacteroides</taxon>
    </lineage>
</organism>
<feature type="chain" id="PRO_5017579201" description="6-bladed beta-propeller" evidence="1">
    <location>
        <begin position="23"/>
        <end position="384"/>
    </location>
</feature>
<name>A0A3D2SB78_9BACE</name>
<evidence type="ECO:0000256" key="1">
    <source>
        <dbReference type="SAM" id="SignalP"/>
    </source>
</evidence>
<keyword evidence="1" id="KW-0732">Signal</keyword>
<evidence type="ECO:0000313" key="3">
    <source>
        <dbReference type="Proteomes" id="UP000263098"/>
    </source>
</evidence>
<dbReference type="Pfam" id="PF17170">
    <property type="entry name" value="DUF5128"/>
    <property type="match status" value="1"/>
</dbReference>
<feature type="signal peptide" evidence="1">
    <location>
        <begin position="1"/>
        <end position="22"/>
    </location>
</feature>
<accession>A0A3D2SB78</accession>
<proteinExistence type="predicted"/>
<reference evidence="2 3" key="1">
    <citation type="journal article" date="2018" name="Nat. Biotechnol.">
        <title>A standardized bacterial taxonomy based on genome phylogeny substantially revises the tree of life.</title>
        <authorList>
            <person name="Parks D.H."/>
            <person name="Chuvochina M."/>
            <person name="Waite D.W."/>
            <person name="Rinke C."/>
            <person name="Skarshewski A."/>
            <person name="Chaumeil P.A."/>
            <person name="Hugenholtz P."/>
        </authorList>
    </citation>
    <scope>NUCLEOTIDE SEQUENCE [LARGE SCALE GENOMIC DNA]</scope>
    <source>
        <strain evidence="2">UBA9667</strain>
    </source>
</reference>
<protein>
    <recommendedName>
        <fullName evidence="4">6-bladed beta-propeller</fullName>
    </recommendedName>
</protein>
<gene>
    <name evidence="2" type="ORF">DHW31_01835</name>
</gene>
<dbReference type="EMBL" id="DPVG01000068">
    <property type="protein sequence ID" value="HCK23522.1"/>
    <property type="molecule type" value="Genomic_DNA"/>
</dbReference>
<evidence type="ECO:0008006" key="4">
    <source>
        <dbReference type="Google" id="ProtNLM"/>
    </source>
</evidence>
<dbReference type="Proteomes" id="UP000263098">
    <property type="component" value="Unassembled WGS sequence"/>
</dbReference>
<dbReference type="PROSITE" id="PS51257">
    <property type="entry name" value="PROKAR_LIPOPROTEIN"/>
    <property type="match status" value="1"/>
</dbReference>
<evidence type="ECO:0000313" key="2">
    <source>
        <dbReference type="EMBL" id="HCK23522.1"/>
    </source>
</evidence>
<dbReference type="AlphaFoldDB" id="A0A3D2SB78"/>